<feature type="coiled-coil region" evidence="1">
    <location>
        <begin position="195"/>
        <end position="229"/>
    </location>
</feature>
<reference evidence="5" key="1">
    <citation type="submission" date="2010-05" db="EMBL/GenBank/DDBJ databases">
        <title>The genome sequence of Magnaporthe poae strain ATCC 64411.</title>
        <authorList>
            <person name="Ma L.-J."/>
            <person name="Dead R."/>
            <person name="Young S."/>
            <person name="Zeng Q."/>
            <person name="Koehrsen M."/>
            <person name="Alvarado L."/>
            <person name="Berlin A."/>
            <person name="Chapman S.B."/>
            <person name="Chen Z."/>
            <person name="Freedman E."/>
            <person name="Gellesch M."/>
            <person name="Goldberg J."/>
            <person name="Griggs A."/>
            <person name="Gujja S."/>
            <person name="Heilman E.R."/>
            <person name="Heiman D."/>
            <person name="Hepburn T."/>
            <person name="Howarth C."/>
            <person name="Jen D."/>
            <person name="Larson L."/>
            <person name="Mehta T."/>
            <person name="Neiman D."/>
            <person name="Pearson M."/>
            <person name="Roberts A."/>
            <person name="Saif S."/>
            <person name="Shea T."/>
            <person name="Shenoy N."/>
            <person name="Sisk P."/>
            <person name="Stolte C."/>
            <person name="Sykes S."/>
            <person name="Walk T."/>
            <person name="White J."/>
            <person name="Yandava C."/>
            <person name="Haas B."/>
            <person name="Nusbaum C."/>
            <person name="Birren B."/>
        </authorList>
    </citation>
    <scope>NUCLEOTIDE SEQUENCE [LARGE SCALE GENOMIC DNA]</scope>
    <source>
        <strain evidence="5">ATCC 64411 / 73-15</strain>
    </source>
</reference>
<reference evidence="4" key="4">
    <citation type="journal article" date="2015" name="G3 (Bethesda)">
        <title>Genome sequences of three phytopathogenic species of the Magnaporthaceae family of fungi.</title>
        <authorList>
            <person name="Okagaki L.H."/>
            <person name="Nunes C.C."/>
            <person name="Sailsbery J."/>
            <person name="Clay B."/>
            <person name="Brown D."/>
            <person name="John T."/>
            <person name="Oh Y."/>
            <person name="Young N."/>
            <person name="Fitzgerald M."/>
            <person name="Haas B.J."/>
            <person name="Zeng Q."/>
            <person name="Young S."/>
            <person name="Adiconis X."/>
            <person name="Fan L."/>
            <person name="Levin J.Z."/>
            <person name="Mitchell T.K."/>
            <person name="Okubara P.A."/>
            <person name="Farman M.L."/>
            <person name="Kohn L.M."/>
            <person name="Birren B."/>
            <person name="Ma L.-J."/>
            <person name="Dean R.A."/>
        </authorList>
    </citation>
    <scope>NUCLEOTIDE SEQUENCE</scope>
    <source>
        <strain evidence="4">ATCC 64411 / 73-15</strain>
    </source>
</reference>
<keyword evidence="5" id="KW-1185">Reference proteome</keyword>
<dbReference type="EMBL" id="ADBL01002554">
    <property type="status" value="NOT_ANNOTATED_CDS"/>
    <property type="molecule type" value="Genomic_DNA"/>
</dbReference>
<protein>
    <submittedName>
        <fullName evidence="3 4">Uncharacterized protein</fullName>
    </submittedName>
</protein>
<proteinExistence type="predicted"/>
<reference evidence="3" key="2">
    <citation type="submission" date="2010-05" db="EMBL/GenBank/DDBJ databases">
        <title>The Genome Sequence of Magnaporthe poae strain ATCC 64411.</title>
        <authorList>
            <consortium name="The Broad Institute Genome Sequencing Platform"/>
            <consortium name="Broad Institute Genome Sequencing Center for Infectious Disease"/>
            <person name="Ma L.-J."/>
            <person name="Dead R."/>
            <person name="Young S."/>
            <person name="Zeng Q."/>
            <person name="Koehrsen M."/>
            <person name="Alvarado L."/>
            <person name="Berlin A."/>
            <person name="Chapman S.B."/>
            <person name="Chen Z."/>
            <person name="Freedman E."/>
            <person name="Gellesch M."/>
            <person name="Goldberg J."/>
            <person name="Griggs A."/>
            <person name="Gujja S."/>
            <person name="Heilman E.R."/>
            <person name="Heiman D."/>
            <person name="Hepburn T."/>
            <person name="Howarth C."/>
            <person name="Jen D."/>
            <person name="Larson L."/>
            <person name="Mehta T."/>
            <person name="Neiman D."/>
            <person name="Pearson M."/>
            <person name="Roberts A."/>
            <person name="Saif S."/>
            <person name="Shea T."/>
            <person name="Shenoy N."/>
            <person name="Sisk P."/>
            <person name="Stolte C."/>
            <person name="Sykes S."/>
            <person name="Walk T."/>
            <person name="White J."/>
            <person name="Yandava C."/>
            <person name="Haas B."/>
            <person name="Nusbaum C."/>
            <person name="Birren B."/>
        </authorList>
    </citation>
    <scope>NUCLEOTIDE SEQUENCE</scope>
    <source>
        <strain evidence="3">ATCC 64411</strain>
    </source>
</reference>
<feature type="region of interest" description="Disordered" evidence="2">
    <location>
        <begin position="240"/>
        <end position="275"/>
    </location>
</feature>
<dbReference type="STRING" id="644358.A0A0C4EB88"/>
<dbReference type="Proteomes" id="UP000011715">
    <property type="component" value="Unassembled WGS sequence"/>
</dbReference>
<feature type="coiled-coil region" evidence="1">
    <location>
        <begin position="131"/>
        <end position="158"/>
    </location>
</feature>
<dbReference type="VEuPathDB" id="FungiDB:MAPG_09935"/>
<dbReference type="eggNOG" id="ENOG502QQEE">
    <property type="taxonomic scope" value="Eukaryota"/>
</dbReference>
<gene>
    <name evidence="3" type="ORF">MAPG_09935</name>
</gene>
<reference evidence="3" key="3">
    <citation type="submission" date="2011-03" db="EMBL/GenBank/DDBJ databases">
        <title>Annotation of Magnaporthe poae ATCC 64411.</title>
        <authorList>
            <person name="Ma L.-J."/>
            <person name="Dead R."/>
            <person name="Young S.K."/>
            <person name="Zeng Q."/>
            <person name="Gargeya S."/>
            <person name="Fitzgerald M."/>
            <person name="Haas B."/>
            <person name="Abouelleil A."/>
            <person name="Alvarado L."/>
            <person name="Arachchi H.M."/>
            <person name="Berlin A."/>
            <person name="Brown A."/>
            <person name="Chapman S.B."/>
            <person name="Chen Z."/>
            <person name="Dunbar C."/>
            <person name="Freedman E."/>
            <person name="Gearin G."/>
            <person name="Gellesch M."/>
            <person name="Goldberg J."/>
            <person name="Griggs A."/>
            <person name="Gujja S."/>
            <person name="Heiman D."/>
            <person name="Howarth C."/>
            <person name="Larson L."/>
            <person name="Lui A."/>
            <person name="MacDonald P.J.P."/>
            <person name="Mehta T."/>
            <person name="Montmayeur A."/>
            <person name="Murphy C."/>
            <person name="Neiman D."/>
            <person name="Pearson M."/>
            <person name="Priest M."/>
            <person name="Roberts A."/>
            <person name="Saif S."/>
            <person name="Shea T."/>
            <person name="Shenoy N."/>
            <person name="Sisk P."/>
            <person name="Stolte C."/>
            <person name="Sykes S."/>
            <person name="Yandava C."/>
            <person name="Wortman J."/>
            <person name="Nusbaum C."/>
            <person name="Birren B."/>
        </authorList>
    </citation>
    <scope>NUCLEOTIDE SEQUENCE</scope>
    <source>
        <strain evidence="3">ATCC 64411</strain>
    </source>
</reference>
<reference evidence="4" key="5">
    <citation type="submission" date="2015-06" db="UniProtKB">
        <authorList>
            <consortium name="EnsemblFungi"/>
        </authorList>
    </citation>
    <scope>IDENTIFICATION</scope>
    <source>
        <strain evidence="4">ATCC 64411</strain>
    </source>
</reference>
<organism evidence="4 5">
    <name type="scientific">Magnaporthiopsis poae (strain ATCC 64411 / 73-15)</name>
    <name type="common">Kentucky bluegrass fungus</name>
    <name type="synonym">Magnaporthe poae</name>
    <dbReference type="NCBI Taxonomy" id="644358"/>
    <lineage>
        <taxon>Eukaryota</taxon>
        <taxon>Fungi</taxon>
        <taxon>Dikarya</taxon>
        <taxon>Ascomycota</taxon>
        <taxon>Pezizomycotina</taxon>
        <taxon>Sordariomycetes</taxon>
        <taxon>Sordariomycetidae</taxon>
        <taxon>Magnaporthales</taxon>
        <taxon>Magnaporthaceae</taxon>
        <taxon>Magnaporthiopsis</taxon>
    </lineage>
</organism>
<dbReference type="OrthoDB" id="3553547at2759"/>
<keyword evidence="1" id="KW-0175">Coiled coil</keyword>
<dbReference type="AlphaFoldDB" id="A0A0C4EB88"/>
<feature type="region of interest" description="Disordered" evidence="2">
    <location>
        <begin position="76"/>
        <end position="119"/>
    </location>
</feature>
<dbReference type="EMBL" id="GL876977">
    <property type="protein sequence ID" value="KLU91415.1"/>
    <property type="molecule type" value="Genomic_DNA"/>
</dbReference>
<name>A0A0C4EB88_MAGP6</name>
<feature type="compositionally biased region" description="Polar residues" evidence="2">
    <location>
        <begin position="86"/>
        <end position="108"/>
    </location>
</feature>
<evidence type="ECO:0000256" key="2">
    <source>
        <dbReference type="SAM" id="MobiDB-lite"/>
    </source>
</evidence>
<evidence type="ECO:0000256" key="1">
    <source>
        <dbReference type="SAM" id="Coils"/>
    </source>
</evidence>
<dbReference type="EnsemblFungi" id="MAPG_09935T0">
    <property type="protein sequence ID" value="MAPG_09935T0"/>
    <property type="gene ID" value="MAPG_09935"/>
</dbReference>
<sequence>MSLAASTAVHPSEGIYSYRGQLSRRSVFASLPRSSASSMTRSASSSSSHVHDRSVSFSADSDHGFTPLGLGMSPDRALGFIKRPPNNHSMASRVSTNNDDGNTSGRHGNTNDEERDDDDNDVAAQRLWYKLEDHRRTIRTLRKEIVTHRKSLRAMRRKLAEADNIFMNTLRKVVFSPWATSGPRDDVILGSFKMIQDLRTKNGTIEVTLDQLEGELEREEQASEQTEDAFFRHIYQASTVGSEDDDGSDTDSINQWSLDKNEDRPSSSRTSLLGIAPDRPVDLHPAYMKLLSAVGDKNQAIERHEDIMDQRDAILADIETRRKIDRRRDFDKLPVTEEELDALKSDLANIAEIEQFLRANKIEIDEDDLEFLKSYPEAEREARELVESTTIEVKRLWLLCDRQGTMLRHPSLAQDYSIRKSLGIPTDNLHMDIDLELSGAQQLGTLAHRNFDILLSDPEHVLDQKSAKAALEDALERRNEGASLGRGYPELVREVQRCEKEVSIEGLVTKFENKTQMINNWILHHLRTTPLEVRRLLDVFSLTTRLRVKDLVRWQNDVLRYWNRDEAATLPASAFDGPLTSIDSFDLNLTRHGVAKTWESRRNSAANPNGSFASDLTVYGEGAPDRGEGWVKVPLVPRPGSTC</sequence>
<evidence type="ECO:0000313" key="5">
    <source>
        <dbReference type="Proteomes" id="UP000011715"/>
    </source>
</evidence>
<evidence type="ECO:0000313" key="4">
    <source>
        <dbReference type="EnsemblFungi" id="MAPG_09935T0"/>
    </source>
</evidence>
<accession>A0A0C4EB88</accession>
<evidence type="ECO:0000313" key="3">
    <source>
        <dbReference type="EMBL" id="KLU91415.1"/>
    </source>
</evidence>